<evidence type="ECO:0000313" key="6">
    <source>
        <dbReference type="EMBL" id="CAB9523657.1"/>
    </source>
</evidence>
<evidence type="ECO:0000256" key="4">
    <source>
        <dbReference type="ARBA" id="ARBA00023002"/>
    </source>
</evidence>
<evidence type="ECO:0000256" key="2">
    <source>
        <dbReference type="ARBA" id="ARBA00022630"/>
    </source>
</evidence>
<proteinExistence type="inferred from homology"/>
<dbReference type="Proteomes" id="UP001153069">
    <property type="component" value="Unassembled WGS sequence"/>
</dbReference>
<dbReference type="InterPro" id="IPR036188">
    <property type="entry name" value="FAD/NAD-bd_sf"/>
</dbReference>
<dbReference type="Pfam" id="PF07992">
    <property type="entry name" value="Pyr_redox_2"/>
    <property type="match status" value="1"/>
</dbReference>
<protein>
    <submittedName>
        <fullName evidence="6">Apoptosis-inducing factor homolog</fullName>
    </submittedName>
</protein>
<dbReference type="GO" id="GO:0005737">
    <property type="term" value="C:cytoplasm"/>
    <property type="evidence" value="ECO:0007669"/>
    <property type="project" value="TreeGrafter"/>
</dbReference>
<dbReference type="AlphaFoldDB" id="A0A9N8EKX0"/>
<comment type="similarity">
    <text evidence="1">Belongs to the FAD-dependent oxidoreductase family.</text>
</comment>
<dbReference type="PANTHER" id="PTHR43735:SF3">
    <property type="entry name" value="FERROPTOSIS SUPPRESSOR PROTEIN 1"/>
    <property type="match status" value="1"/>
</dbReference>
<accession>A0A9N8EKX0</accession>
<dbReference type="PRINTS" id="PR00368">
    <property type="entry name" value="FADPNR"/>
</dbReference>
<sequence>MRQETELCDDLIPKVTGAIDLLYDNELREEMSTVLVIGGGVGGCSAIVGLRKFDKGKTDIILVDPKDHCEIFWAAYRSPFEDWVAKDSLASLGAWSKKHKVKHVRSYVVKLTRREATLQNGEVIAFDVCVVATGAADKSAMMGRGLPSGDGTRESRLKEMKEAGDRIMNSNSVAIVGGGFIGCELAGDISAYSKQRNQPVSVTLVHSGASLCHHEISQKASKMVQKKLEKLGVKVILNDKADKKPNGTVVLKHSGDTLVADEVIYTTGLLPVNGFLEECFEASLNQQGWIETDDCFRMKGEANMFCIGDCSTLLANAGNKYLNNMKVIGKNLIVTLDAIANGCMPPKEARLVKAKEGLDVAVVTVGNKEGVAWTPVGHSQFLLPSLKNKTMFFHAKGQLEFPKER</sequence>
<feature type="domain" description="FAD/NAD(P)-binding" evidence="5">
    <location>
        <begin position="33"/>
        <end position="312"/>
    </location>
</feature>
<gene>
    <name evidence="6" type="ORF">SEMRO_1442_G273020.1</name>
</gene>
<evidence type="ECO:0000256" key="1">
    <source>
        <dbReference type="ARBA" id="ARBA00006442"/>
    </source>
</evidence>
<evidence type="ECO:0000313" key="7">
    <source>
        <dbReference type="Proteomes" id="UP001153069"/>
    </source>
</evidence>
<reference evidence="6" key="1">
    <citation type="submission" date="2020-06" db="EMBL/GenBank/DDBJ databases">
        <authorList>
            <consortium name="Plant Systems Biology data submission"/>
        </authorList>
    </citation>
    <scope>NUCLEOTIDE SEQUENCE</scope>
    <source>
        <strain evidence="6">D6</strain>
    </source>
</reference>
<dbReference type="SUPFAM" id="SSF51905">
    <property type="entry name" value="FAD/NAD(P)-binding domain"/>
    <property type="match status" value="1"/>
</dbReference>
<name>A0A9N8EKX0_9STRA</name>
<dbReference type="InterPro" id="IPR023753">
    <property type="entry name" value="FAD/NAD-binding_dom"/>
</dbReference>
<keyword evidence="2" id="KW-0285">Flavoprotein</keyword>
<organism evidence="6 7">
    <name type="scientific">Seminavis robusta</name>
    <dbReference type="NCBI Taxonomy" id="568900"/>
    <lineage>
        <taxon>Eukaryota</taxon>
        <taxon>Sar</taxon>
        <taxon>Stramenopiles</taxon>
        <taxon>Ochrophyta</taxon>
        <taxon>Bacillariophyta</taxon>
        <taxon>Bacillariophyceae</taxon>
        <taxon>Bacillariophycidae</taxon>
        <taxon>Naviculales</taxon>
        <taxon>Naviculaceae</taxon>
        <taxon>Seminavis</taxon>
    </lineage>
</organism>
<keyword evidence="3" id="KW-0274">FAD</keyword>
<keyword evidence="7" id="KW-1185">Reference proteome</keyword>
<dbReference type="PANTHER" id="PTHR43735">
    <property type="entry name" value="APOPTOSIS-INDUCING FACTOR 1"/>
    <property type="match status" value="1"/>
</dbReference>
<comment type="caution">
    <text evidence="6">The sequence shown here is derived from an EMBL/GenBank/DDBJ whole genome shotgun (WGS) entry which is preliminary data.</text>
</comment>
<keyword evidence="4" id="KW-0560">Oxidoreductase</keyword>
<dbReference type="Gene3D" id="3.50.50.100">
    <property type="match status" value="1"/>
</dbReference>
<dbReference type="GO" id="GO:0050660">
    <property type="term" value="F:flavin adenine dinucleotide binding"/>
    <property type="evidence" value="ECO:0007669"/>
    <property type="project" value="TreeGrafter"/>
</dbReference>
<evidence type="ECO:0000256" key="3">
    <source>
        <dbReference type="ARBA" id="ARBA00022827"/>
    </source>
</evidence>
<evidence type="ECO:0000259" key="5">
    <source>
        <dbReference type="Pfam" id="PF07992"/>
    </source>
</evidence>
<dbReference type="PRINTS" id="PR00411">
    <property type="entry name" value="PNDRDTASEI"/>
</dbReference>
<dbReference type="OrthoDB" id="202203at2759"/>
<dbReference type="GO" id="GO:0004174">
    <property type="term" value="F:electron-transferring-flavoprotein dehydrogenase activity"/>
    <property type="evidence" value="ECO:0007669"/>
    <property type="project" value="TreeGrafter"/>
</dbReference>
<dbReference type="EMBL" id="CAICTM010001440">
    <property type="protein sequence ID" value="CAB9523657.1"/>
    <property type="molecule type" value="Genomic_DNA"/>
</dbReference>